<evidence type="ECO:0000256" key="2">
    <source>
        <dbReference type="ARBA" id="ARBA00004613"/>
    </source>
</evidence>
<feature type="domain" description="Peptidase M6-like" evidence="12">
    <location>
        <begin position="130"/>
        <end position="418"/>
    </location>
</feature>
<keyword evidence="9 14" id="KW-0482">Metalloprotease</keyword>
<sequence>MKKKVISSVLTLGLGLSLTSGTTFAHEGDYYKGSNFDGVIANEERLIKMLKKEGIISKEASRAEAEKAVKAYVKGKGEAAVHKVKNEGKFIKKHKTVTDKKENAGDNRYTKGNGNKKGHSKVLKPLTPEIYTGEERTDKVLLLAIDFPDYKNSTITKEESDMFYEDYPVDHFQQMVFGEKGFEGPNGENLVSMKQFYQNQSGGSYDIEGEVHGWYTADHPAAYYGGNYPDADGSDIRPKELIKEALEKAAKDPSLNMADYDQWDRYDLDGDGVLNEKDGIVDHVMIIHSGPGEDAGGGRLGPDAIWSHRWSLDFTAQGEPHTIPGTASGQDRFGGKLAVIDYTIQPEDGATGVFAHEFGHDLGLPDEYDTIYSGKGEPVSFWSIMSSGSWAGKIPGTEPTGFDAYMKELLQNYHGGNWQTGSEIDIKDVTSAPAIFTLDEASSKGTNDDAVKITLPDKVTQIVTPAQGAKTYFSGSGDDMLNTMTASVDLTGKQAVELTFKAWYDIEKGYDYAYVQASTDGKKWTNLKGNITNNDNPEGTGANAGNGIDGSSNGWVDAKFDLSAYAGQKVQLRYQYVTDSGYTAPGLYVDNIKVTADGSVVLTDDAEGTSKFEMNGFSVTDGKKYSKNYYLLQWRSHNKVDQGLAHIKRAGNLMSYNQGLNVFYVDESYSDNHVGKHPGYGYIGIVDADQNALKWTGATPSFASTQYQVRDAAFSMIPQDSLRLQLEDGSVLVDSNLKSNALFSDMDDYSNPSQPHAGKILPKYGLKVKVVAESKDKSVGKIIVYK</sequence>
<dbReference type="SUPFAM" id="SSF55486">
    <property type="entry name" value="Metalloproteases ('zincins'), catalytic domain"/>
    <property type="match status" value="1"/>
</dbReference>
<reference evidence="14 15" key="1">
    <citation type="submission" date="2019-01" db="EMBL/GenBank/DDBJ databases">
        <title>Draft genome sequences of the type strains of six Macrococcus species.</title>
        <authorList>
            <person name="Mazhar S."/>
            <person name="Altermann E."/>
            <person name="Hill C."/>
            <person name="Mcauliffe O."/>
        </authorList>
    </citation>
    <scope>NUCLEOTIDE SEQUENCE [LARGE SCALE GENOMIC DNA]</scope>
    <source>
        <strain evidence="14 15">ATCC 51828</strain>
    </source>
</reference>
<keyword evidence="5" id="KW-0479">Metal-binding</keyword>
<evidence type="ECO:0000256" key="1">
    <source>
        <dbReference type="ARBA" id="ARBA00001947"/>
    </source>
</evidence>
<dbReference type="InterPro" id="IPR012300">
    <property type="entry name" value="Pept_M6_InhA"/>
</dbReference>
<evidence type="ECO:0000259" key="12">
    <source>
        <dbReference type="Pfam" id="PF05547"/>
    </source>
</evidence>
<protein>
    <submittedName>
        <fullName evidence="14">M6 family metalloprotease domain-containing protein</fullName>
    </submittedName>
</protein>
<evidence type="ECO:0000256" key="3">
    <source>
        <dbReference type="ARBA" id="ARBA00022525"/>
    </source>
</evidence>
<dbReference type="PANTHER" id="PTHR13062:SF12">
    <property type="entry name" value="ALPHA-2-MACROGLOBULIN DOMAIN-CONTAINING PROTEIN"/>
    <property type="match status" value="1"/>
</dbReference>
<comment type="caution">
    <text evidence="14">The sequence shown here is derived from an EMBL/GenBank/DDBJ whole genome shotgun (WGS) entry which is preliminary data.</text>
</comment>
<organism evidence="14 15">
    <name type="scientific">Macrococcus carouselicus</name>
    <dbReference type="NCBI Taxonomy" id="69969"/>
    <lineage>
        <taxon>Bacteria</taxon>
        <taxon>Bacillati</taxon>
        <taxon>Bacillota</taxon>
        <taxon>Bacilli</taxon>
        <taxon>Bacillales</taxon>
        <taxon>Staphylococcaceae</taxon>
        <taxon>Macrococcus</taxon>
    </lineage>
</organism>
<comment type="cofactor">
    <cofactor evidence="1">
        <name>Zn(2+)</name>
        <dbReference type="ChEBI" id="CHEBI:29105"/>
    </cofactor>
</comment>
<feature type="signal peptide" evidence="11">
    <location>
        <begin position="1"/>
        <end position="25"/>
    </location>
</feature>
<dbReference type="OrthoDB" id="275270at2"/>
<evidence type="ECO:0000256" key="11">
    <source>
        <dbReference type="SAM" id="SignalP"/>
    </source>
</evidence>
<name>A0A9Q8CL53_9STAP</name>
<dbReference type="Pfam" id="PF05547">
    <property type="entry name" value="Peptidase_M6"/>
    <property type="match status" value="1"/>
</dbReference>
<evidence type="ECO:0000256" key="5">
    <source>
        <dbReference type="ARBA" id="ARBA00022723"/>
    </source>
</evidence>
<evidence type="ECO:0000256" key="4">
    <source>
        <dbReference type="ARBA" id="ARBA00022670"/>
    </source>
</evidence>
<dbReference type="GO" id="GO:0006508">
    <property type="term" value="P:proteolysis"/>
    <property type="evidence" value="ECO:0007669"/>
    <property type="project" value="UniProtKB-KW"/>
</dbReference>
<dbReference type="PIRSF" id="PIRSF007519">
    <property type="entry name" value="Protease_InhA"/>
    <property type="match status" value="1"/>
</dbReference>
<accession>A0A9Q8CL53</accession>
<dbReference type="Gene3D" id="2.60.120.260">
    <property type="entry name" value="Galactose-binding domain-like"/>
    <property type="match status" value="1"/>
</dbReference>
<evidence type="ECO:0000256" key="7">
    <source>
        <dbReference type="ARBA" id="ARBA00022801"/>
    </source>
</evidence>
<dbReference type="NCBIfam" id="TIGR03296">
    <property type="entry name" value="M6dom_TIGR03296"/>
    <property type="match status" value="1"/>
</dbReference>
<keyword evidence="6 11" id="KW-0732">Signal</keyword>
<keyword evidence="8" id="KW-0862">Zinc</keyword>
<dbReference type="AlphaFoldDB" id="A0A9Q8CL53"/>
<keyword evidence="15" id="KW-1185">Reference proteome</keyword>
<dbReference type="GO" id="GO:0005576">
    <property type="term" value="C:extracellular region"/>
    <property type="evidence" value="ECO:0007669"/>
    <property type="project" value="UniProtKB-SubCell"/>
</dbReference>
<keyword evidence="7" id="KW-0378">Hydrolase</keyword>
<evidence type="ECO:0000259" key="13">
    <source>
        <dbReference type="Pfam" id="PF20774"/>
    </source>
</evidence>
<dbReference type="RefSeq" id="WP_133416480.1">
    <property type="nucleotide sequence ID" value="NZ_SCWD01000001.1"/>
</dbReference>
<dbReference type="InterPro" id="IPR048665">
    <property type="entry name" value="InhA-like_VEG"/>
</dbReference>
<evidence type="ECO:0000313" key="14">
    <source>
        <dbReference type="EMBL" id="TDM03616.1"/>
    </source>
</evidence>
<dbReference type="Pfam" id="PF20774">
    <property type="entry name" value="InhA-like_VEG"/>
    <property type="match status" value="1"/>
</dbReference>
<proteinExistence type="predicted"/>
<dbReference type="EMBL" id="SCWD01000001">
    <property type="protein sequence ID" value="TDM03616.1"/>
    <property type="molecule type" value="Genomic_DNA"/>
</dbReference>
<keyword evidence="3" id="KW-0964">Secreted</keyword>
<evidence type="ECO:0000256" key="6">
    <source>
        <dbReference type="ARBA" id="ARBA00022729"/>
    </source>
</evidence>
<evidence type="ECO:0000313" key="15">
    <source>
        <dbReference type="Proteomes" id="UP000295280"/>
    </source>
</evidence>
<feature type="region of interest" description="Disordered" evidence="10">
    <location>
        <begin position="95"/>
        <end position="121"/>
    </location>
</feature>
<comment type="subcellular location">
    <subcellularLocation>
        <location evidence="2">Secreted</location>
    </subcellularLocation>
</comment>
<feature type="chain" id="PRO_5040186036" evidence="11">
    <location>
        <begin position="26"/>
        <end position="786"/>
    </location>
</feature>
<dbReference type="PANTHER" id="PTHR13062">
    <property type="entry name" value="COLLAGENASE"/>
    <property type="match status" value="1"/>
</dbReference>
<dbReference type="Pfam" id="PF20773">
    <property type="entry name" value="InhA-like_MAM"/>
    <property type="match status" value="1"/>
</dbReference>
<dbReference type="GO" id="GO:0046872">
    <property type="term" value="F:metal ion binding"/>
    <property type="evidence" value="ECO:0007669"/>
    <property type="project" value="UniProtKB-KW"/>
</dbReference>
<evidence type="ECO:0000256" key="8">
    <source>
        <dbReference type="ARBA" id="ARBA00022833"/>
    </source>
</evidence>
<dbReference type="InterPro" id="IPR008757">
    <property type="entry name" value="Peptidase_M6-like_domain"/>
</dbReference>
<feature type="domain" description="Immune inhibitor A-like metallopeptidase VEG" evidence="13">
    <location>
        <begin position="626"/>
        <end position="782"/>
    </location>
</feature>
<evidence type="ECO:0000256" key="9">
    <source>
        <dbReference type="ARBA" id="ARBA00023049"/>
    </source>
</evidence>
<dbReference type="GO" id="GO:0008237">
    <property type="term" value="F:metallopeptidase activity"/>
    <property type="evidence" value="ECO:0007669"/>
    <property type="project" value="UniProtKB-KW"/>
</dbReference>
<feature type="compositionally biased region" description="Basic and acidic residues" evidence="10">
    <location>
        <begin position="95"/>
        <end position="109"/>
    </location>
</feature>
<keyword evidence="4" id="KW-0645">Protease</keyword>
<dbReference type="Proteomes" id="UP000295280">
    <property type="component" value="Unassembled WGS sequence"/>
</dbReference>
<gene>
    <name evidence="14" type="ORF">ERX40_00150</name>
</gene>
<evidence type="ECO:0000256" key="10">
    <source>
        <dbReference type="SAM" id="MobiDB-lite"/>
    </source>
</evidence>